<keyword evidence="4" id="KW-0274">FAD</keyword>
<dbReference type="Pfam" id="PF07992">
    <property type="entry name" value="Pyr_redox_2"/>
    <property type="match status" value="1"/>
</dbReference>
<dbReference type="GO" id="GO:0003955">
    <property type="term" value="F:NAD(P)H dehydrogenase (quinone) activity"/>
    <property type="evidence" value="ECO:0007669"/>
    <property type="project" value="TreeGrafter"/>
</dbReference>
<dbReference type="SUPFAM" id="SSF51905">
    <property type="entry name" value="FAD/NAD(P)-binding domain"/>
    <property type="match status" value="1"/>
</dbReference>
<keyword evidence="8" id="KW-1185">Reference proteome</keyword>
<comment type="cofactor">
    <cofactor evidence="1">
        <name>FAD</name>
        <dbReference type="ChEBI" id="CHEBI:57692"/>
    </cofactor>
</comment>
<proteinExistence type="inferred from homology"/>
<evidence type="ECO:0000256" key="5">
    <source>
        <dbReference type="ARBA" id="ARBA00023002"/>
    </source>
</evidence>
<dbReference type="PRINTS" id="PR00368">
    <property type="entry name" value="FADPNR"/>
</dbReference>
<organism evidence="7 8">
    <name type="scientific">Nitrogeniibacter mangrovi</name>
    <dbReference type="NCBI Taxonomy" id="2016596"/>
    <lineage>
        <taxon>Bacteria</taxon>
        <taxon>Pseudomonadati</taxon>
        <taxon>Pseudomonadota</taxon>
        <taxon>Betaproteobacteria</taxon>
        <taxon>Rhodocyclales</taxon>
        <taxon>Zoogloeaceae</taxon>
        <taxon>Nitrogeniibacter</taxon>
    </lineage>
</organism>
<dbReference type="InterPro" id="IPR023753">
    <property type="entry name" value="FAD/NAD-binding_dom"/>
</dbReference>
<accession>A0A6C1B707</accession>
<evidence type="ECO:0000256" key="3">
    <source>
        <dbReference type="ARBA" id="ARBA00022630"/>
    </source>
</evidence>
<evidence type="ECO:0000313" key="7">
    <source>
        <dbReference type="EMBL" id="QID18605.1"/>
    </source>
</evidence>
<comment type="similarity">
    <text evidence="2">Belongs to the NADH dehydrogenase family.</text>
</comment>
<evidence type="ECO:0000313" key="8">
    <source>
        <dbReference type="Proteomes" id="UP000501991"/>
    </source>
</evidence>
<dbReference type="RefSeq" id="WP_173766416.1">
    <property type="nucleotide sequence ID" value="NZ_CP048836.1"/>
</dbReference>
<name>A0A6C1B707_9RHOO</name>
<evidence type="ECO:0000259" key="6">
    <source>
        <dbReference type="Pfam" id="PF07992"/>
    </source>
</evidence>
<gene>
    <name evidence="7" type="ORF">G3580_13810</name>
</gene>
<sequence>MTGKYGTSVPDARCTADPTLHRIVIVGGGAGGLELATRLGETLGKRGRASITLVDRNRTHIWKPLLHQVAASRLDMDDDELEYLAQARWHHFRFFNGAMDGLDREQRRIFVAPTVDEDGQEITPRRAVPYDTLVIAVGSTANDFGTPGVAEHAIALDSAEQAVRFNRKLINACLRANSQHEPLRPGQLHVAIIGAGATGVELAAELHKTTREIAAFGLDSVDFDQTAKLTLIEAGPRIVPQLPEPLSEGVADLLKGLGVDVLTGRKVTTITPEGVALEDGTFIASELKVWAAGVKAPAFLAELGLETNRINQILVRDTLQSTVDDNIFAFGDCAACALPNGSFVPPRAQAAHQQASLLLKAMKARLKGEALPRFHYKDFGSLVSLGKYSAVGSLMGGLIGGNVKIQGLFAKVMYKSLYKMHLIALHGWFKMLLDTVGRAVLRRTEPHVKLH</sequence>
<reference evidence="7 8" key="1">
    <citation type="submission" date="2020-02" db="EMBL/GenBank/DDBJ databases">
        <title>Nitrogenibacter mangrovi gen. nov., sp. nov. isolated from mangrove sediment, a denitrifying betaproteobacterium.</title>
        <authorList>
            <person name="Liao H."/>
            <person name="Tian Y."/>
        </authorList>
    </citation>
    <scope>NUCLEOTIDE SEQUENCE [LARGE SCALE GENOMIC DNA]</scope>
    <source>
        <strain evidence="7 8">M9-3-2</strain>
    </source>
</reference>
<evidence type="ECO:0000256" key="2">
    <source>
        <dbReference type="ARBA" id="ARBA00005272"/>
    </source>
</evidence>
<dbReference type="PANTHER" id="PTHR42913">
    <property type="entry name" value="APOPTOSIS-INDUCING FACTOR 1"/>
    <property type="match status" value="1"/>
</dbReference>
<dbReference type="Gene3D" id="3.50.50.100">
    <property type="match status" value="1"/>
</dbReference>
<feature type="domain" description="FAD/NAD(P)-binding" evidence="6">
    <location>
        <begin position="22"/>
        <end position="355"/>
    </location>
</feature>
<dbReference type="GO" id="GO:0019646">
    <property type="term" value="P:aerobic electron transport chain"/>
    <property type="evidence" value="ECO:0007669"/>
    <property type="project" value="TreeGrafter"/>
</dbReference>
<dbReference type="Proteomes" id="UP000501991">
    <property type="component" value="Chromosome"/>
</dbReference>
<dbReference type="AlphaFoldDB" id="A0A6C1B707"/>
<keyword evidence="3" id="KW-0285">Flavoprotein</keyword>
<keyword evidence="5" id="KW-0560">Oxidoreductase</keyword>
<dbReference type="KEGG" id="azq:G3580_13810"/>
<dbReference type="EMBL" id="CP048836">
    <property type="protein sequence ID" value="QID18605.1"/>
    <property type="molecule type" value="Genomic_DNA"/>
</dbReference>
<evidence type="ECO:0000256" key="1">
    <source>
        <dbReference type="ARBA" id="ARBA00001974"/>
    </source>
</evidence>
<dbReference type="PRINTS" id="PR00411">
    <property type="entry name" value="PNDRDTASEI"/>
</dbReference>
<protein>
    <submittedName>
        <fullName evidence="7">NAD(P)/FAD-dependent oxidoreductase</fullName>
    </submittedName>
</protein>
<dbReference type="InterPro" id="IPR051169">
    <property type="entry name" value="NADH-Q_oxidoreductase"/>
</dbReference>
<dbReference type="InterPro" id="IPR036188">
    <property type="entry name" value="FAD/NAD-bd_sf"/>
</dbReference>
<evidence type="ECO:0000256" key="4">
    <source>
        <dbReference type="ARBA" id="ARBA00022827"/>
    </source>
</evidence>
<dbReference type="PANTHER" id="PTHR42913:SF3">
    <property type="entry name" value="64 KDA MITOCHONDRIAL NADH DEHYDROGENASE (EUROFUNG)"/>
    <property type="match status" value="1"/>
</dbReference>